<organism evidence="2 3">
    <name type="scientific">Uliginosibacterium paludis</name>
    <dbReference type="NCBI Taxonomy" id="1615952"/>
    <lineage>
        <taxon>Bacteria</taxon>
        <taxon>Pseudomonadati</taxon>
        <taxon>Pseudomonadota</taxon>
        <taxon>Betaproteobacteria</taxon>
        <taxon>Rhodocyclales</taxon>
        <taxon>Zoogloeaceae</taxon>
        <taxon>Uliginosibacterium</taxon>
    </lineage>
</organism>
<dbReference type="SUPFAM" id="SSF55804">
    <property type="entry name" value="Phoshotransferase/anion transport protein"/>
    <property type="match status" value="1"/>
</dbReference>
<feature type="domain" description="PTS EIIA type-2" evidence="1">
    <location>
        <begin position="6"/>
        <end position="149"/>
    </location>
</feature>
<dbReference type="InterPro" id="IPR016152">
    <property type="entry name" value="PTrfase/Anion_transptr"/>
</dbReference>
<dbReference type="PANTHER" id="PTHR47738:SF1">
    <property type="entry name" value="NITROGEN REGULATORY PROTEIN"/>
    <property type="match status" value="1"/>
</dbReference>
<dbReference type="Pfam" id="PF00359">
    <property type="entry name" value="PTS_EIIA_2"/>
    <property type="match status" value="1"/>
</dbReference>
<dbReference type="PANTHER" id="PTHR47738">
    <property type="entry name" value="PTS SYSTEM FRUCTOSE-LIKE EIIA COMPONENT-RELATED"/>
    <property type="match status" value="1"/>
</dbReference>
<dbReference type="EMBL" id="JBEWLZ010000002">
    <property type="protein sequence ID" value="MET1489249.1"/>
    <property type="molecule type" value="Genomic_DNA"/>
</dbReference>
<dbReference type="PROSITE" id="PS51094">
    <property type="entry name" value="PTS_EIIA_TYPE_2"/>
    <property type="match status" value="1"/>
</dbReference>
<dbReference type="Gene3D" id="3.40.930.10">
    <property type="entry name" value="Mannitol-specific EII, Chain A"/>
    <property type="match status" value="1"/>
</dbReference>
<sequence length="161" mass="17457">MDLISSILSLPRVCMDVPTGNRDELFSLVSGLFERDSGIAARKISDGLKQREALGSTALGMGIAIPHQRIKGLKAPLGAFVRPAAPMPFDAPDGEPVRLFFVMLVPEQANETHLRLLAELAQRFSDKSFRDLLLLAPDAAAVMQAFENWSTHAASERSSAV</sequence>
<evidence type="ECO:0000313" key="3">
    <source>
        <dbReference type="Proteomes" id="UP001548590"/>
    </source>
</evidence>
<evidence type="ECO:0000259" key="1">
    <source>
        <dbReference type="PROSITE" id="PS51094"/>
    </source>
</evidence>
<protein>
    <submittedName>
        <fullName evidence="2">PTS sugar transporter subunit IIA</fullName>
    </submittedName>
</protein>
<proteinExistence type="predicted"/>
<evidence type="ECO:0000313" key="2">
    <source>
        <dbReference type="EMBL" id="MET1489249.1"/>
    </source>
</evidence>
<reference evidence="2 3" key="1">
    <citation type="submission" date="2024-07" db="EMBL/GenBank/DDBJ databases">
        <title>Uliginosibacterium paludis KCTC:42655.</title>
        <authorList>
            <person name="Kim M.K."/>
        </authorList>
    </citation>
    <scope>NUCLEOTIDE SEQUENCE [LARGE SCALE GENOMIC DNA]</scope>
    <source>
        <strain evidence="2 3">KCTC 42655</strain>
    </source>
</reference>
<comment type="caution">
    <text evidence="2">The sequence shown here is derived from an EMBL/GenBank/DDBJ whole genome shotgun (WGS) entry which is preliminary data.</text>
</comment>
<dbReference type="InterPro" id="IPR051541">
    <property type="entry name" value="PTS_SugarTrans_NitroReg"/>
</dbReference>
<accession>A0ABV2CMW6</accession>
<keyword evidence="2" id="KW-0813">Transport</keyword>
<keyword evidence="2" id="KW-0762">Sugar transport</keyword>
<gene>
    <name evidence="2" type="ORF">ABVT11_05390</name>
</gene>
<dbReference type="CDD" id="cd00211">
    <property type="entry name" value="PTS_IIA_fru"/>
    <property type="match status" value="1"/>
</dbReference>
<dbReference type="Proteomes" id="UP001548590">
    <property type="component" value="Unassembled WGS sequence"/>
</dbReference>
<dbReference type="RefSeq" id="WP_345924468.1">
    <property type="nucleotide sequence ID" value="NZ_JBDIVF010000001.1"/>
</dbReference>
<keyword evidence="3" id="KW-1185">Reference proteome</keyword>
<dbReference type="InterPro" id="IPR002178">
    <property type="entry name" value="PTS_EIIA_type-2_dom"/>
</dbReference>
<name>A0ABV2CMW6_9RHOO</name>